<feature type="signal peptide" evidence="2">
    <location>
        <begin position="1"/>
        <end position="44"/>
    </location>
</feature>
<dbReference type="KEGG" id="sals:SLNWT_5524"/>
<organism evidence="3 4">
    <name type="scientific">Streptomyces albus (strain ATCC 21838 / DSM 41398 / FERM P-419 / JCM 4703 / NBRC 107858)</name>
    <dbReference type="NCBI Taxonomy" id="1081613"/>
    <lineage>
        <taxon>Bacteria</taxon>
        <taxon>Bacillati</taxon>
        <taxon>Actinomycetota</taxon>
        <taxon>Actinomycetes</taxon>
        <taxon>Kitasatosporales</taxon>
        <taxon>Streptomycetaceae</taxon>
        <taxon>Streptomyces</taxon>
    </lineage>
</organism>
<feature type="region of interest" description="Disordered" evidence="1">
    <location>
        <begin position="44"/>
        <end position="93"/>
    </location>
</feature>
<reference evidence="3 4" key="1">
    <citation type="submission" date="2015-01" db="EMBL/GenBank/DDBJ databases">
        <title>Enhanced salinomycin production by adjusting the supply of polyketide extender units in Streptomyce albus DSM 41398.</title>
        <authorList>
            <person name="Lu C."/>
        </authorList>
    </citation>
    <scope>NUCLEOTIDE SEQUENCE [LARGE SCALE GENOMIC DNA]</scope>
    <source>
        <strain evidence="4">ATCC 21838 / DSM 41398 / FERM P-419 / JCM 4703 / NBRC 107858</strain>
    </source>
</reference>
<feature type="chain" id="PRO_5002102578" description="Secreted protein" evidence="2">
    <location>
        <begin position="45"/>
        <end position="500"/>
    </location>
</feature>
<evidence type="ECO:0000256" key="2">
    <source>
        <dbReference type="SAM" id="SignalP"/>
    </source>
</evidence>
<evidence type="ECO:0000313" key="3">
    <source>
        <dbReference type="EMBL" id="AJE85900.1"/>
    </source>
</evidence>
<accession>A0A0B5F2U8</accession>
<proteinExistence type="predicted"/>
<dbReference type="InterPro" id="IPR011047">
    <property type="entry name" value="Quinoprotein_ADH-like_sf"/>
</dbReference>
<dbReference type="EMBL" id="CP010519">
    <property type="protein sequence ID" value="AJE85900.1"/>
    <property type="molecule type" value="Genomic_DNA"/>
</dbReference>
<evidence type="ECO:0000256" key="1">
    <source>
        <dbReference type="SAM" id="MobiDB-lite"/>
    </source>
</evidence>
<evidence type="ECO:0000313" key="4">
    <source>
        <dbReference type="Proteomes" id="UP000031523"/>
    </source>
</evidence>
<keyword evidence="2" id="KW-0732">Signal</keyword>
<dbReference type="AlphaFoldDB" id="A0A0B5F2U8"/>
<keyword evidence="4" id="KW-1185">Reference proteome</keyword>
<evidence type="ECO:0008006" key="5">
    <source>
        <dbReference type="Google" id="ProtNLM"/>
    </source>
</evidence>
<name>A0A0B5F2U8_STRA4</name>
<dbReference type="SUPFAM" id="SSF50998">
    <property type="entry name" value="Quinoprotein alcohol dehydrogenase-like"/>
    <property type="match status" value="1"/>
</dbReference>
<protein>
    <recommendedName>
        <fullName evidence="5">Secreted protein</fullName>
    </recommendedName>
</protein>
<dbReference type="PROSITE" id="PS51318">
    <property type="entry name" value="TAT"/>
    <property type="match status" value="1"/>
</dbReference>
<gene>
    <name evidence="3" type="ORF">SLNWT_5524</name>
</gene>
<sequence>MPHTPRSPAPGPLARRGPLPRRRALLSALVCALALTVGAVPAGAAPSGAGRPTVPPHNPYAGPDGTATMHGDTGSSDTTPLAGPGAGALDSSRTGLGSACPTVLVGSDGYPVALCTPILGQVPTVHLLDPEDGRSLATLRLTKGSLLGGVYAYLDHRDRLVVADGSRDLLRVGHRQEASGEWELAIERRLSLASALPEGDAVTGLSPDWRGRVWFATGGGVVGVADDRTGRVRSRQLPDGERIANSISTAPEGTAVTTTHATYLLTAGAEGRPEVVWRRAYDHGQARKPGMLSHGSGSTPTFLGPGSGTDYLAIVDNADTTVHLKVYRTGTGEQVCSVPVLRAAGGPGSENSPIGAGRSVFVAGTYGYPYPAVPEGAGEAVPATADFAGGLTRVDVRPDGTGCEQVWDTSLRSAAVPKLSTADHRLHTVLRDPLIPGTKGTGLLDRYRYAQIDPDTGRVTRSRRIGRGFPYDTLQMAGTIAPDGSYLQGSVTGVVRVSAR</sequence>
<dbReference type="Proteomes" id="UP000031523">
    <property type="component" value="Chromosome"/>
</dbReference>
<dbReference type="InterPro" id="IPR006311">
    <property type="entry name" value="TAT_signal"/>
</dbReference>